<dbReference type="Proteomes" id="UP001202328">
    <property type="component" value="Unassembled WGS sequence"/>
</dbReference>
<sequence length="331" mass="35952">MAPKPNATLVQSGLATIILLLVNFSVVFIGVSAVSNSKFDTKKSFLKEINNEGPYLGLITVYPPEEHAFFSTKAFHRHPTHPYIDLSGQRFRVGKIHDKKVIYVKCGTGTINAAAATQQMVDMFDVVGIIQFGIAGNANSSLSIGDVTIPKQFAHTGIWAWMNPNGTSPLGSNLATLDFGSFNVPKGEETNRLGQIGFIAEELFYESGRVNVAQNVFWLETSRRWLHLAAKLEGMKLGRCLNSSLCLPTKPKVVVGLRASTSNIFVDNAAYRGYLFNTFGVSSVEMESVAVVMVTCRMIVFRGLSDLAGGQQEQNAINVFGPLAALNAPKS</sequence>
<proteinExistence type="predicted"/>
<name>A0AAD4SQU5_9MAGN</name>
<gene>
    <name evidence="3" type="ORF">MKW98_026340</name>
</gene>
<keyword evidence="1" id="KW-1133">Transmembrane helix</keyword>
<comment type="caution">
    <text evidence="3">The sequence shown here is derived from an EMBL/GenBank/DDBJ whole genome shotgun (WGS) entry which is preliminary data.</text>
</comment>
<keyword evidence="1" id="KW-0812">Transmembrane</keyword>
<dbReference type="EMBL" id="JAJJMB010009088">
    <property type="protein sequence ID" value="KAI3916598.1"/>
    <property type="molecule type" value="Genomic_DNA"/>
</dbReference>
<dbReference type="GO" id="GO:0009116">
    <property type="term" value="P:nucleoside metabolic process"/>
    <property type="evidence" value="ECO:0007669"/>
    <property type="project" value="InterPro"/>
</dbReference>
<dbReference type="PANTHER" id="PTHR21234:SF30">
    <property type="entry name" value="PHOSPHORYLASE SUPERFAMILY PROTEIN"/>
    <property type="match status" value="1"/>
</dbReference>
<protein>
    <recommendedName>
        <fullName evidence="2">Nucleoside phosphorylase domain-containing protein</fullName>
    </recommendedName>
</protein>
<keyword evidence="1" id="KW-0472">Membrane</keyword>
<dbReference type="PANTHER" id="PTHR21234">
    <property type="entry name" value="PURINE NUCLEOSIDE PHOSPHORYLASE"/>
    <property type="match status" value="1"/>
</dbReference>
<dbReference type="AlphaFoldDB" id="A0AAD4SQU5"/>
<dbReference type="Pfam" id="PF01048">
    <property type="entry name" value="PNP_UDP_1"/>
    <property type="match status" value="1"/>
</dbReference>
<dbReference type="SUPFAM" id="SSF53167">
    <property type="entry name" value="Purine and uridine phosphorylases"/>
    <property type="match status" value="1"/>
</dbReference>
<evidence type="ECO:0000256" key="1">
    <source>
        <dbReference type="SAM" id="Phobius"/>
    </source>
</evidence>
<feature type="domain" description="Nucleoside phosphorylase" evidence="2">
    <location>
        <begin position="59"/>
        <end position="315"/>
    </location>
</feature>
<feature type="transmembrane region" description="Helical" evidence="1">
    <location>
        <begin position="12"/>
        <end position="34"/>
    </location>
</feature>
<dbReference type="Gene3D" id="3.40.50.1580">
    <property type="entry name" value="Nucleoside phosphorylase domain"/>
    <property type="match status" value="1"/>
</dbReference>
<evidence type="ECO:0000313" key="3">
    <source>
        <dbReference type="EMBL" id="KAI3916598.1"/>
    </source>
</evidence>
<keyword evidence="4" id="KW-1185">Reference proteome</keyword>
<dbReference type="InterPro" id="IPR000845">
    <property type="entry name" value="Nucleoside_phosphorylase_d"/>
</dbReference>
<reference evidence="3" key="1">
    <citation type="submission" date="2022-04" db="EMBL/GenBank/DDBJ databases">
        <title>A functionally conserved STORR gene fusion in Papaver species that diverged 16.8 million years ago.</title>
        <authorList>
            <person name="Catania T."/>
        </authorList>
    </citation>
    <scope>NUCLEOTIDE SEQUENCE</scope>
    <source>
        <strain evidence="3">S-188037</strain>
    </source>
</reference>
<dbReference type="InterPro" id="IPR035994">
    <property type="entry name" value="Nucleoside_phosphorylase_sf"/>
</dbReference>
<dbReference type="GO" id="GO:0003824">
    <property type="term" value="F:catalytic activity"/>
    <property type="evidence" value="ECO:0007669"/>
    <property type="project" value="InterPro"/>
</dbReference>
<accession>A0AAD4SQU5</accession>
<dbReference type="CDD" id="cd09008">
    <property type="entry name" value="MTAN"/>
    <property type="match status" value="1"/>
</dbReference>
<evidence type="ECO:0000313" key="4">
    <source>
        <dbReference type="Proteomes" id="UP001202328"/>
    </source>
</evidence>
<evidence type="ECO:0000259" key="2">
    <source>
        <dbReference type="Pfam" id="PF01048"/>
    </source>
</evidence>
<organism evidence="3 4">
    <name type="scientific">Papaver atlanticum</name>
    <dbReference type="NCBI Taxonomy" id="357466"/>
    <lineage>
        <taxon>Eukaryota</taxon>
        <taxon>Viridiplantae</taxon>
        <taxon>Streptophyta</taxon>
        <taxon>Embryophyta</taxon>
        <taxon>Tracheophyta</taxon>
        <taxon>Spermatophyta</taxon>
        <taxon>Magnoliopsida</taxon>
        <taxon>Ranunculales</taxon>
        <taxon>Papaveraceae</taxon>
        <taxon>Papaveroideae</taxon>
        <taxon>Papaver</taxon>
    </lineage>
</organism>